<feature type="coiled-coil region" evidence="8">
    <location>
        <begin position="994"/>
        <end position="1022"/>
    </location>
</feature>
<dbReference type="FunFam" id="1.10.390.10:FF:000018">
    <property type="entry name" value="transcription initiation factor TFIID subunit 2"/>
    <property type="match status" value="1"/>
</dbReference>
<dbReference type="Pfam" id="PF25577">
    <property type="entry name" value="TPR_TAF2_C"/>
    <property type="match status" value="2"/>
</dbReference>
<sequence length="1228" mass="139821">MKMRPAANMVAVTGRCGFVELTVVPLKDNLRYIRLNAKQCRIYRVCLNDQYEANFQYCDPFLDICQAHPNTRALEVFSHDHLIAAQKIDPDHNSGELHIQVPEEAVHLVGEGRGLRIGIEFSLESPQGGMHFVVPEGEARLWFPCVDSYAEPCTWKLEFTVDESLTAVSCGELVDVVYTPDHRRKTFHYVVNTPACAPNIALAIGPFETYVDPFMNELTHYCLPNLMQILKNSVRYLHEAFEFYEETLSTRYPYPCYKQVFVDETEDDVSAYTTMSIMSVHLLHSIAIIDQTYIARKAMAQAVAEQFFGCFITMQNWSDLWLAKGIPEYLCGLYTKKCFGNNEYRYGIHQELQQVIAYEEQYGGIVLDPWQPPASGARVESKDVFYFPVRNVHTMSPKYIEIMRKKSHLVLRMLEQRIGQELLLQVFNKQLSLATNAANTKIGSGLWGHLLLSTNSFVKAIFTVTGKEMAVFVDQWVRTGGHAKFQLTSVFNRKRNTIELEIRQDCVHERGIRKYVGPLLVQLQELDGTFKHTLQIENTVVKADITCHSKSRRNKKKKIPLCTGEEVDMDLSAMDDSPVLWIRLDPEMSLLRATVISQPDYQWQYQLRHERDITAQSEAIEALHSYPAPATRKALTDTIENEQAYYKIRCKAAHCLTKRKIKHFLISFQKLDVALAQEGGVRAWNTYAPAIVVRVWYVCALATSVANAMISSWAGPPAMLTIFRKMFGSFSAPHIIKQNNFDNLQHYFLQKTIPVAMAGLRNIHGICPPEVVRFLLDLFKYNDNSKNHFSDNYYKAALVDALAATITPVISVLQPGAPITADSLSADTKLILEEITRVLNLEKVLPCYKNTITVSCLSAIRRLQQCGHLPSTPTIFRAYAQYGQYIDVRLAAFECLVDFVRVDGKPEDLSSLLSAVESDPDPGVRHGLARLLINMPPFEKGQRHRLDSEAVVHRLWNNINSHLSNDARLRCDLVDLYYTLYGTKSPVCIPLPEIQAMMKQMHNKERERLEREREREREKEREKWREVDMKPVIKQETGEVNYDMGPGPLLTELVTAAHKSSPPVDVENSSPALPVPLTNIKEEDVKLEPLHSGEVPLRVYSDESKRDYSDNAVPLPGIQGIAGPVGFEPGMFHDKDEMGVSKPKKKKKEKKKHKHKHKHKHSSKDRLSKDKDRHSSKEKDLRDKSLPPQPLSGTEQFKIKEETRETMSSFSSSQSPQEDTITSTPISF</sequence>
<dbReference type="SUPFAM" id="SSF55486">
    <property type="entry name" value="Metalloproteases ('zincins'), catalytic domain"/>
    <property type="match status" value="1"/>
</dbReference>
<dbReference type="GO" id="GO:0008270">
    <property type="term" value="F:zinc ion binding"/>
    <property type="evidence" value="ECO:0007669"/>
    <property type="project" value="InterPro"/>
</dbReference>
<keyword evidence="8" id="KW-0175">Coiled coil</keyword>
<feature type="domain" description="Transcription initiation factor TFIID subunit 2 TPR repeats" evidence="12">
    <location>
        <begin position="600"/>
        <end position="658"/>
    </location>
</feature>
<feature type="domain" description="Peptidase M1 membrane alanine aminopeptidase" evidence="10">
    <location>
        <begin position="238"/>
        <end position="462"/>
    </location>
</feature>
<dbReference type="GO" id="GO:0016251">
    <property type="term" value="F:RNA polymerase II general transcription initiation factor activity"/>
    <property type="evidence" value="ECO:0007669"/>
    <property type="project" value="TreeGrafter"/>
</dbReference>
<dbReference type="Proteomes" id="UP000299102">
    <property type="component" value="Unassembled WGS sequence"/>
</dbReference>
<evidence type="ECO:0000256" key="9">
    <source>
        <dbReference type="SAM" id="MobiDB-lite"/>
    </source>
</evidence>
<dbReference type="PANTHER" id="PTHR15137:SF9">
    <property type="entry name" value="TRANSCRIPTION INITIATION FACTOR TFIID SUBUNIT 2"/>
    <property type="match status" value="1"/>
</dbReference>
<evidence type="ECO:0000256" key="7">
    <source>
        <dbReference type="ARBA" id="ARBA00033345"/>
    </source>
</evidence>
<dbReference type="InterPro" id="IPR027268">
    <property type="entry name" value="Peptidase_M4/M1_CTD_sf"/>
</dbReference>
<dbReference type="GO" id="GO:0003743">
    <property type="term" value="F:translation initiation factor activity"/>
    <property type="evidence" value="ECO:0007669"/>
    <property type="project" value="UniProtKB-KW"/>
</dbReference>
<dbReference type="CDD" id="cd09839">
    <property type="entry name" value="M1_like_TAF2"/>
    <property type="match status" value="1"/>
</dbReference>
<evidence type="ECO:0000259" key="11">
    <source>
        <dbReference type="Pfam" id="PF25316"/>
    </source>
</evidence>
<keyword evidence="13" id="KW-0648">Protein biosynthesis</keyword>
<dbReference type="GO" id="GO:0003682">
    <property type="term" value="F:chromatin binding"/>
    <property type="evidence" value="ECO:0007669"/>
    <property type="project" value="TreeGrafter"/>
</dbReference>
<comment type="caution">
    <text evidence="13">The sequence shown here is derived from an EMBL/GenBank/DDBJ whole genome shotgun (WGS) entry which is preliminary data.</text>
</comment>
<evidence type="ECO:0000256" key="3">
    <source>
        <dbReference type="ARBA" id="ARBA00017363"/>
    </source>
</evidence>
<comment type="similarity">
    <text evidence="2">Belongs to the TAF2 family.</text>
</comment>
<feature type="compositionally biased region" description="Basic residues" evidence="9">
    <location>
        <begin position="1142"/>
        <end position="1163"/>
    </location>
</feature>
<evidence type="ECO:0000256" key="2">
    <source>
        <dbReference type="ARBA" id="ARBA00010937"/>
    </source>
</evidence>
<dbReference type="Pfam" id="PF01433">
    <property type="entry name" value="Peptidase_M1"/>
    <property type="match status" value="1"/>
</dbReference>
<dbReference type="Pfam" id="PF25316">
    <property type="entry name" value="TAF2_3rd"/>
    <property type="match status" value="1"/>
</dbReference>
<dbReference type="SUPFAM" id="SSF48371">
    <property type="entry name" value="ARM repeat"/>
    <property type="match status" value="1"/>
</dbReference>
<dbReference type="Gene3D" id="2.60.40.1730">
    <property type="entry name" value="tricorn interacting facor f3 domain"/>
    <property type="match status" value="1"/>
</dbReference>
<dbReference type="Gene3D" id="1.10.390.10">
    <property type="entry name" value="Neutral Protease Domain 2"/>
    <property type="match status" value="1"/>
</dbReference>
<dbReference type="InterPro" id="IPR037813">
    <property type="entry name" value="TAF2"/>
</dbReference>
<dbReference type="GO" id="GO:0005669">
    <property type="term" value="C:transcription factor TFIID complex"/>
    <property type="evidence" value="ECO:0007669"/>
    <property type="project" value="InterPro"/>
</dbReference>
<evidence type="ECO:0000313" key="13">
    <source>
        <dbReference type="EMBL" id="GBP14157.1"/>
    </source>
</evidence>
<evidence type="ECO:0000259" key="10">
    <source>
        <dbReference type="Pfam" id="PF01433"/>
    </source>
</evidence>
<dbReference type="GO" id="GO:0000976">
    <property type="term" value="F:transcription cis-regulatory region binding"/>
    <property type="evidence" value="ECO:0007669"/>
    <property type="project" value="TreeGrafter"/>
</dbReference>
<gene>
    <name evidence="13" type="primary">Taf2</name>
    <name evidence="13" type="ORF">EVAR_102821_1</name>
</gene>
<evidence type="ECO:0000256" key="6">
    <source>
        <dbReference type="ARBA" id="ARBA00023242"/>
    </source>
</evidence>
<dbReference type="GO" id="GO:0008237">
    <property type="term" value="F:metallopeptidase activity"/>
    <property type="evidence" value="ECO:0007669"/>
    <property type="project" value="InterPro"/>
</dbReference>
<feature type="region of interest" description="Disordered" evidence="9">
    <location>
        <begin position="1120"/>
        <end position="1228"/>
    </location>
</feature>
<evidence type="ECO:0000256" key="5">
    <source>
        <dbReference type="ARBA" id="ARBA00023163"/>
    </source>
</evidence>
<organism evidence="13 14">
    <name type="scientific">Eumeta variegata</name>
    <name type="common">Bagworm moth</name>
    <name type="synonym">Eumeta japonica</name>
    <dbReference type="NCBI Taxonomy" id="151549"/>
    <lineage>
        <taxon>Eukaryota</taxon>
        <taxon>Metazoa</taxon>
        <taxon>Ecdysozoa</taxon>
        <taxon>Arthropoda</taxon>
        <taxon>Hexapoda</taxon>
        <taxon>Insecta</taxon>
        <taxon>Pterygota</taxon>
        <taxon>Neoptera</taxon>
        <taxon>Endopterygota</taxon>
        <taxon>Lepidoptera</taxon>
        <taxon>Glossata</taxon>
        <taxon>Ditrysia</taxon>
        <taxon>Tineoidea</taxon>
        <taxon>Psychidae</taxon>
        <taxon>Oiketicinae</taxon>
        <taxon>Eumeta</taxon>
    </lineage>
</organism>
<dbReference type="InterPro" id="IPR057991">
    <property type="entry name" value="TPR_TAF2_C"/>
</dbReference>
<keyword evidence="4" id="KW-0805">Transcription regulation</keyword>
<dbReference type="EMBL" id="BGZK01000061">
    <property type="protein sequence ID" value="GBP14157.1"/>
    <property type="molecule type" value="Genomic_DNA"/>
</dbReference>
<dbReference type="GO" id="GO:0006367">
    <property type="term" value="P:transcription initiation at RNA polymerase II promoter"/>
    <property type="evidence" value="ECO:0007669"/>
    <property type="project" value="TreeGrafter"/>
</dbReference>
<comment type="subcellular location">
    <subcellularLocation>
        <location evidence="1">Nucleus</location>
    </subcellularLocation>
</comment>
<evidence type="ECO:0000259" key="12">
    <source>
        <dbReference type="Pfam" id="PF25577"/>
    </source>
</evidence>
<dbReference type="SUPFAM" id="SSF63737">
    <property type="entry name" value="Leukotriene A4 hydrolase N-terminal domain"/>
    <property type="match status" value="1"/>
</dbReference>
<evidence type="ECO:0000256" key="4">
    <source>
        <dbReference type="ARBA" id="ARBA00023015"/>
    </source>
</evidence>
<keyword evidence="5" id="KW-0804">Transcription</keyword>
<dbReference type="STRING" id="151549.A0A4C1TL31"/>
<accession>A0A4C1TL31</accession>
<evidence type="ECO:0000313" key="14">
    <source>
        <dbReference type="Proteomes" id="UP000299102"/>
    </source>
</evidence>
<keyword evidence="14" id="KW-1185">Reference proteome</keyword>
<dbReference type="PANTHER" id="PTHR15137">
    <property type="entry name" value="TRANSCRIPTION INITIATION FACTOR TFIID"/>
    <property type="match status" value="1"/>
</dbReference>
<evidence type="ECO:0000256" key="1">
    <source>
        <dbReference type="ARBA" id="ARBA00004123"/>
    </source>
</evidence>
<feature type="compositionally biased region" description="Basic and acidic residues" evidence="9">
    <location>
        <begin position="1164"/>
        <end position="1185"/>
    </location>
</feature>
<keyword evidence="13" id="KW-0396">Initiation factor</keyword>
<dbReference type="InterPro" id="IPR057345">
    <property type="entry name" value="Ig-like_TAF2"/>
</dbReference>
<reference evidence="13 14" key="1">
    <citation type="journal article" date="2019" name="Commun. Biol.">
        <title>The bagworm genome reveals a unique fibroin gene that provides high tensile strength.</title>
        <authorList>
            <person name="Kono N."/>
            <person name="Nakamura H."/>
            <person name="Ohtoshi R."/>
            <person name="Tomita M."/>
            <person name="Numata K."/>
            <person name="Arakawa K."/>
        </authorList>
    </citation>
    <scope>NUCLEOTIDE SEQUENCE [LARGE SCALE GENOMIC DNA]</scope>
</reference>
<dbReference type="InterPro" id="IPR014782">
    <property type="entry name" value="Peptidase_M1_dom"/>
</dbReference>
<keyword evidence="6" id="KW-0539">Nucleus</keyword>
<feature type="compositionally biased region" description="Polar residues" evidence="9">
    <location>
        <begin position="1216"/>
        <end position="1228"/>
    </location>
</feature>
<proteinExistence type="inferred from homology"/>
<protein>
    <recommendedName>
        <fullName evidence="3">Transcription initiation factor TFIID subunit 2</fullName>
    </recommendedName>
    <alternativeName>
        <fullName evidence="7">Transcription initiation factor TFIID 150 kDa subunit</fullName>
    </alternativeName>
</protein>
<dbReference type="InterPro" id="IPR016024">
    <property type="entry name" value="ARM-type_fold"/>
</dbReference>
<feature type="domain" description="Transcription initiation factor TFIID subunit 2 Ig-like" evidence="11">
    <location>
        <begin position="481"/>
        <end position="599"/>
    </location>
</feature>
<evidence type="ECO:0000256" key="8">
    <source>
        <dbReference type="SAM" id="Coils"/>
    </source>
</evidence>
<name>A0A4C1TL31_EUMVA</name>
<feature type="domain" description="Transcription initiation factor TFIID subunit 2 TPR repeats" evidence="12">
    <location>
        <begin position="699"/>
        <end position="1006"/>
    </location>
</feature>
<dbReference type="AlphaFoldDB" id="A0A4C1TL31"/>
<dbReference type="OrthoDB" id="308861at2759"/>
<dbReference type="InterPro" id="IPR042097">
    <property type="entry name" value="Aminopeptidase_N-like_N_sf"/>
</dbReference>